<reference evidence="9" key="1">
    <citation type="submission" date="2017-05" db="EMBL/GenBank/DDBJ databases">
        <title>The Genome Sequence of Enterococcus sp. 9E7_DIV0242.</title>
        <authorList>
            <consortium name="The Broad Institute Genomics Platform"/>
            <consortium name="The Broad Institute Genomic Center for Infectious Diseases"/>
            <person name="Earl A."/>
            <person name="Manson A."/>
            <person name="Schwartman J."/>
            <person name="Gilmore M."/>
            <person name="Abouelleil A."/>
            <person name="Cao P."/>
            <person name="Chapman S."/>
            <person name="Cusick C."/>
            <person name="Shea T."/>
            <person name="Young S."/>
            <person name="Neafsey D."/>
            <person name="Nusbaum C."/>
            <person name="Birren B."/>
        </authorList>
    </citation>
    <scope>NUCLEOTIDE SEQUENCE [LARGE SCALE GENOMIC DNA]</scope>
    <source>
        <strain evidence="9">9E7_DIV0242</strain>
    </source>
</reference>
<dbReference type="PANTHER" id="PTHR30193">
    <property type="entry name" value="ABC TRANSPORTER PERMEASE PROTEIN"/>
    <property type="match status" value="1"/>
</dbReference>
<keyword evidence="4 7" id="KW-0812">Transmembrane</keyword>
<keyword evidence="10" id="KW-0762">Sugar transport</keyword>
<keyword evidence="6 7" id="KW-0472">Membrane</keyword>
<evidence type="ECO:0000256" key="2">
    <source>
        <dbReference type="ARBA" id="ARBA00022448"/>
    </source>
</evidence>
<evidence type="ECO:0000256" key="6">
    <source>
        <dbReference type="ARBA" id="ARBA00023136"/>
    </source>
</evidence>
<dbReference type="AlphaFoldDB" id="A0A242K309"/>
<evidence type="ECO:0000256" key="7">
    <source>
        <dbReference type="RuleBase" id="RU363032"/>
    </source>
</evidence>
<evidence type="ECO:0000259" key="8">
    <source>
        <dbReference type="PROSITE" id="PS50928"/>
    </source>
</evidence>
<name>A0A242K309_9ENTE</name>
<feature type="domain" description="ABC transmembrane type-1" evidence="8">
    <location>
        <begin position="88"/>
        <end position="302"/>
    </location>
</feature>
<evidence type="ECO:0000256" key="1">
    <source>
        <dbReference type="ARBA" id="ARBA00004651"/>
    </source>
</evidence>
<dbReference type="EMBL" id="CP147247">
    <property type="protein sequence ID" value="WYJ90224.1"/>
    <property type="molecule type" value="Genomic_DNA"/>
</dbReference>
<dbReference type="Gene3D" id="1.10.3720.10">
    <property type="entry name" value="MetI-like"/>
    <property type="match status" value="1"/>
</dbReference>
<feature type="transmembrane region" description="Helical" evidence="7">
    <location>
        <begin position="92"/>
        <end position="113"/>
    </location>
</feature>
<keyword evidence="11" id="KW-1185">Reference proteome</keyword>
<reference evidence="10" key="3">
    <citation type="submission" date="2024-03" db="EMBL/GenBank/DDBJ databases">
        <title>The Genome Sequence of Enterococcus sp. DIV0242b.</title>
        <authorList>
            <consortium name="The Broad Institute Genomics Platform"/>
            <consortium name="The Broad Institute Microbial Omics Core"/>
            <consortium name="The Broad Institute Genomic Center for Infectious Diseases"/>
            <person name="Earl A."/>
            <person name="Manson A."/>
            <person name="Gilmore M."/>
            <person name="Schwartman J."/>
            <person name="Shea T."/>
            <person name="Abouelleil A."/>
            <person name="Cao P."/>
            <person name="Chapman S."/>
            <person name="Cusick C."/>
            <person name="Young S."/>
            <person name="Neafsey D."/>
            <person name="Nusbaum C."/>
            <person name="Birren B."/>
        </authorList>
    </citation>
    <scope>NUCLEOTIDE SEQUENCE</scope>
    <source>
        <strain evidence="10">9E7_DIV0242</strain>
    </source>
</reference>
<feature type="transmembrane region" description="Helical" evidence="7">
    <location>
        <begin position="219"/>
        <end position="247"/>
    </location>
</feature>
<dbReference type="InterPro" id="IPR000515">
    <property type="entry name" value="MetI-like"/>
</dbReference>
<protein>
    <submittedName>
        <fullName evidence="10">Multiple sugar transport system permease</fullName>
    </submittedName>
</protein>
<dbReference type="PROSITE" id="PS50928">
    <property type="entry name" value="ABC_TM1"/>
    <property type="match status" value="1"/>
</dbReference>
<evidence type="ECO:0000313" key="9">
    <source>
        <dbReference type="EMBL" id="OTP13385.1"/>
    </source>
</evidence>
<organism evidence="9">
    <name type="scientific">Candidatus Enterococcus clewellii</name>
    <dbReference type="NCBI Taxonomy" id="1834193"/>
    <lineage>
        <taxon>Bacteria</taxon>
        <taxon>Bacillati</taxon>
        <taxon>Bacillota</taxon>
        <taxon>Bacilli</taxon>
        <taxon>Lactobacillales</taxon>
        <taxon>Enterococcaceae</taxon>
        <taxon>Enterococcus</taxon>
    </lineage>
</organism>
<dbReference type="RefSeq" id="WP_339102049.1">
    <property type="nucleotide sequence ID" value="NZ_CP147247.1"/>
</dbReference>
<evidence type="ECO:0000256" key="3">
    <source>
        <dbReference type="ARBA" id="ARBA00022475"/>
    </source>
</evidence>
<feature type="transmembrane region" description="Helical" evidence="7">
    <location>
        <begin position="28"/>
        <end position="48"/>
    </location>
</feature>
<accession>A0A242K309</accession>
<evidence type="ECO:0000256" key="5">
    <source>
        <dbReference type="ARBA" id="ARBA00022989"/>
    </source>
</evidence>
<keyword evidence="5 7" id="KW-1133">Transmembrane helix</keyword>
<sequence length="313" mass="35658">MIEKFSSLFLKKGDFLMNSLSNLKRQKMMWAGFFILPTVLYVCVMNVWPIMQSIYFSFNQIKGLGQPKWIGFDNYIKAFQDPDLRRALWNTFVYTIVTVPVGTALSLVTAVFLNSKIKFKSFFRVLYFIPVVSAPAAVAMVWRWLYNYDSGLINYLLSLVGISGPNWIADNNVVLIAIMIVGIWSALGYNMIILLGGLQDIPKTYYEAAEMDGAGPIRQFFNITIPMLSPTLFFVVTTTFISSLQVFDTIFMMVDKKNPALKSAESIVYLFYRETFDANNKGYGATIAVLLLLLILVCTAVQMKLQKKWVHYK</sequence>
<dbReference type="PANTHER" id="PTHR30193:SF37">
    <property type="entry name" value="INNER MEMBRANE ABC TRANSPORTER PERMEASE PROTEIN YCJO"/>
    <property type="match status" value="1"/>
</dbReference>
<evidence type="ECO:0000256" key="4">
    <source>
        <dbReference type="ARBA" id="ARBA00022692"/>
    </source>
</evidence>
<feature type="transmembrane region" description="Helical" evidence="7">
    <location>
        <begin position="125"/>
        <end position="145"/>
    </location>
</feature>
<dbReference type="GO" id="GO:0055085">
    <property type="term" value="P:transmembrane transport"/>
    <property type="evidence" value="ECO:0007669"/>
    <property type="project" value="InterPro"/>
</dbReference>
<evidence type="ECO:0000313" key="11">
    <source>
        <dbReference type="Proteomes" id="UP000195141"/>
    </source>
</evidence>
<reference evidence="10" key="2">
    <citation type="submission" date="2017-05" db="EMBL/GenBank/DDBJ databases">
        <authorList>
            <consortium name="The Broad Institute Genomics Platform"/>
            <consortium name="The Broad Institute Genomic Center for Infectious Diseases"/>
            <person name="Earl A."/>
            <person name="Manson A."/>
            <person name="Schwartman J."/>
            <person name="Gilmore M."/>
            <person name="Abouelleil A."/>
            <person name="Cao P."/>
            <person name="Chapman S."/>
            <person name="Cusick C."/>
            <person name="Shea T."/>
            <person name="Young S."/>
            <person name="Neafsey D."/>
            <person name="Nusbaum C."/>
            <person name="Birren B."/>
        </authorList>
    </citation>
    <scope>NUCLEOTIDE SEQUENCE</scope>
    <source>
        <strain evidence="10">9E7_DIV0242</strain>
    </source>
</reference>
<keyword evidence="2 7" id="KW-0813">Transport</keyword>
<gene>
    <name evidence="10" type="ORF">A5888_001952</name>
    <name evidence="9" type="ORF">A5888_002863</name>
</gene>
<dbReference type="GO" id="GO:0005886">
    <property type="term" value="C:plasma membrane"/>
    <property type="evidence" value="ECO:0007669"/>
    <property type="project" value="UniProtKB-SubCell"/>
</dbReference>
<feature type="transmembrane region" description="Helical" evidence="7">
    <location>
        <begin position="173"/>
        <end position="198"/>
    </location>
</feature>
<dbReference type="EMBL" id="NGMM01000005">
    <property type="protein sequence ID" value="OTP13385.1"/>
    <property type="molecule type" value="Genomic_DNA"/>
</dbReference>
<dbReference type="Proteomes" id="UP000195141">
    <property type="component" value="Chromosome"/>
</dbReference>
<dbReference type="SUPFAM" id="SSF161098">
    <property type="entry name" value="MetI-like"/>
    <property type="match status" value="1"/>
</dbReference>
<proteinExistence type="inferred from homology"/>
<comment type="similarity">
    <text evidence="7">Belongs to the binding-protein-dependent transport system permease family.</text>
</comment>
<comment type="subcellular location">
    <subcellularLocation>
        <location evidence="1 7">Cell membrane</location>
        <topology evidence="1 7">Multi-pass membrane protein</topology>
    </subcellularLocation>
</comment>
<dbReference type="InterPro" id="IPR051393">
    <property type="entry name" value="ABC_transporter_permease"/>
</dbReference>
<dbReference type="InterPro" id="IPR035906">
    <property type="entry name" value="MetI-like_sf"/>
</dbReference>
<evidence type="ECO:0000313" key="10">
    <source>
        <dbReference type="EMBL" id="WYJ90224.1"/>
    </source>
</evidence>
<feature type="transmembrane region" description="Helical" evidence="7">
    <location>
        <begin position="282"/>
        <end position="303"/>
    </location>
</feature>
<dbReference type="CDD" id="cd06261">
    <property type="entry name" value="TM_PBP2"/>
    <property type="match status" value="1"/>
</dbReference>
<dbReference type="Pfam" id="PF00528">
    <property type="entry name" value="BPD_transp_1"/>
    <property type="match status" value="1"/>
</dbReference>
<keyword evidence="3" id="KW-1003">Cell membrane</keyword>